<dbReference type="AlphaFoldDB" id="A0AAV2W636"/>
<protein>
    <recommendedName>
        <fullName evidence="2">DUF58 domain-containing protein</fullName>
    </recommendedName>
</protein>
<accession>A0AAV2W636</accession>
<evidence type="ECO:0000259" key="2">
    <source>
        <dbReference type="Pfam" id="PF01882"/>
    </source>
</evidence>
<dbReference type="PANTHER" id="PTHR34351">
    <property type="entry name" value="SLR1927 PROTEIN-RELATED"/>
    <property type="match status" value="1"/>
</dbReference>
<dbReference type="EMBL" id="CBUQ010000008">
    <property type="protein sequence ID" value="CDI68169.1"/>
    <property type="molecule type" value="Genomic_DNA"/>
</dbReference>
<keyword evidence="1" id="KW-0472">Membrane</keyword>
<proteinExistence type="predicted"/>
<sequence>MNPRVASVDMIIRKYVSPLGWAVVGMFVLTLALFLCLGWVEMLAFALVCATLLVSSAVLSVGNTTFSATLSVSNTRVSVNQTMHAMVTVSNPSTSVTASASGDLPISQSSYERRDERHHERFAIPSLGSHQSKQTAIPLTATHRSVVTVGPLSVRKGDPFGLVRREYRLTEQIRVYIHPDIVPLHTLHAGIIRDLEGNPSDDLVNDDLSFFGLREYEYGDDVRNVHWLSTAKTGTLMIRQFEATRRTDSSVSLDVAAFSYTSAEEFELAVSVFASIGVQCVVERRALYAQAGRLHVQPRKPADFLDTCSEIEPDVRASTMLPNLAREALLACDKASLYCFVAGSAHDVGDLRRLGAAIPNSATCVVVQVVAGASSAVRMLPECVFVTVGVLDDLPLLAKVLS</sequence>
<comment type="caution">
    <text evidence="3">The sequence shown here is derived from an EMBL/GenBank/DDBJ whole genome shotgun (WGS) entry which is preliminary data.</text>
</comment>
<feature type="transmembrane region" description="Helical" evidence="1">
    <location>
        <begin position="45"/>
        <end position="66"/>
    </location>
</feature>
<reference evidence="3 4" key="1">
    <citation type="submission" date="2013-10" db="EMBL/GenBank/DDBJ databases">
        <authorList>
            <person name="Manrique M."/>
        </authorList>
    </citation>
    <scope>NUCLEOTIDE SEQUENCE [LARGE SCALE GENOMIC DNA]</scope>
    <source>
        <strain evidence="3 4">IM386</strain>
    </source>
</reference>
<dbReference type="InterPro" id="IPR002881">
    <property type="entry name" value="DUF58"/>
</dbReference>
<keyword evidence="1" id="KW-1133">Transmembrane helix</keyword>
<dbReference type="Pfam" id="PF01882">
    <property type="entry name" value="DUF58"/>
    <property type="match status" value="1"/>
</dbReference>
<name>A0AAV2W636_9BIFI</name>
<gene>
    <name evidence="3" type="ORF">BANIM336_01521</name>
</gene>
<feature type="transmembrane region" description="Helical" evidence="1">
    <location>
        <begin position="20"/>
        <end position="40"/>
    </location>
</feature>
<dbReference type="Proteomes" id="UP000035645">
    <property type="component" value="Unassembled WGS sequence"/>
</dbReference>
<reference evidence="3 4" key="2">
    <citation type="submission" date="2015-01" db="EMBL/GenBank/DDBJ databases">
        <title>Genome sequence of a Bifidobacterium animalis strain.</title>
        <authorList>
            <person name="Bogovic-Matijasic B."/>
            <person name="Hacin B."/>
            <person name="Citar M."/>
            <person name="Svigelj K."/>
            <person name="Stempelj M."/>
            <person name="Rogelj I."/>
        </authorList>
    </citation>
    <scope>NUCLEOTIDE SEQUENCE [LARGE SCALE GENOMIC DNA]</scope>
    <source>
        <strain evidence="3 4">IM386</strain>
    </source>
</reference>
<organism evidence="3 4">
    <name type="scientific">Bifidobacterium animalis subsp. animalis IM386</name>
    <dbReference type="NCBI Taxonomy" id="1402194"/>
    <lineage>
        <taxon>Bacteria</taxon>
        <taxon>Bacillati</taxon>
        <taxon>Actinomycetota</taxon>
        <taxon>Actinomycetes</taxon>
        <taxon>Bifidobacteriales</taxon>
        <taxon>Bifidobacteriaceae</taxon>
        <taxon>Bifidobacterium</taxon>
    </lineage>
</organism>
<keyword evidence="1" id="KW-0812">Transmembrane</keyword>
<evidence type="ECO:0000313" key="3">
    <source>
        <dbReference type="EMBL" id="CDI68169.1"/>
    </source>
</evidence>
<feature type="domain" description="DUF58" evidence="2">
    <location>
        <begin position="213"/>
        <end position="277"/>
    </location>
</feature>
<evidence type="ECO:0000313" key="4">
    <source>
        <dbReference type="Proteomes" id="UP000035645"/>
    </source>
</evidence>
<evidence type="ECO:0000256" key="1">
    <source>
        <dbReference type="SAM" id="Phobius"/>
    </source>
</evidence>